<reference evidence="2" key="1">
    <citation type="journal article" date="2015" name="Nat. Genet.">
        <title>The genome and transcriptome of the zoonotic hookworm Ancylostoma ceylanicum identify infection-specific gene families.</title>
        <authorList>
            <person name="Schwarz E.M."/>
            <person name="Hu Y."/>
            <person name="Antoshechkin I."/>
            <person name="Miller M.M."/>
            <person name="Sternberg P.W."/>
            <person name="Aroian R.V."/>
        </authorList>
    </citation>
    <scope>NUCLEOTIDE SEQUENCE</scope>
    <source>
        <strain evidence="2">HY135</strain>
    </source>
</reference>
<comment type="caution">
    <text evidence="1">The sequence shown here is derived from an EMBL/GenBank/DDBJ whole genome shotgun (WGS) entry which is preliminary data.</text>
</comment>
<proteinExistence type="predicted"/>
<dbReference type="Proteomes" id="UP000024635">
    <property type="component" value="Unassembled WGS sequence"/>
</dbReference>
<name>A0A016WCH2_9BILA</name>
<evidence type="ECO:0000313" key="1">
    <source>
        <dbReference type="EMBL" id="EYC37335.1"/>
    </source>
</evidence>
<dbReference type="EMBL" id="JARK01000402">
    <property type="protein sequence ID" value="EYC37335.1"/>
    <property type="molecule type" value="Genomic_DNA"/>
</dbReference>
<evidence type="ECO:0000313" key="2">
    <source>
        <dbReference type="Proteomes" id="UP000024635"/>
    </source>
</evidence>
<accession>A0A016WCH2</accession>
<gene>
    <name evidence="1" type="primary">Acey_s0802.g2425</name>
    <name evidence="1" type="ORF">Y032_0802g2425</name>
</gene>
<organism evidence="1 2">
    <name type="scientific">Ancylostoma ceylanicum</name>
    <dbReference type="NCBI Taxonomy" id="53326"/>
    <lineage>
        <taxon>Eukaryota</taxon>
        <taxon>Metazoa</taxon>
        <taxon>Ecdysozoa</taxon>
        <taxon>Nematoda</taxon>
        <taxon>Chromadorea</taxon>
        <taxon>Rhabditida</taxon>
        <taxon>Rhabditina</taxon>
        <taxon>Rhabditomorpha</taxon>
        <taxon>Strongyloidea</taxon>
        <taxon>Ancylostomatidae</taxon>
        <taxon>Ancylostomatinae</taxon>
        <taxon>Ancylostoma</taxon>
    </lineage>
</organism>
<dbReference type="Gene3D" id="1.10.340.70">
    <property type="match status" value="1"/>
</dbReference>
<dbReference type="AlphaFoldDB" id="A0A016WCH2"/>
<sequence>MVICATEVEDGEWLRELSDDKDFGELIKALRIGDYRKEVKLPRSTQKLTVADFMIEDGELKLVMQDTVAKVVPKSRRKQLFEEAHYGAMAGHLNGKKM</sequence>
<protein>
    <submittedName>
        <fullName evidence="1">Uncharacterized protein</fullName>
    </submittedName>
</protein>
<dbReference type="OrthoDB" id="5899595at2759"/>
<keyword evidence="2" id="KW-1185">Reference proteome</keyword>